<protein>
    <submittedName>
        <fullName evidence="2">Uncharacterized protein</fullName>
    </submittedName>
</protein>
<feature type="transmembrane region" description="Helical" evidence="1">
    <location>
        <begin position="149"/>
        <end position="166"/>
    </location>
</feature>
<comment type="caution">
    <text evidence="2">The sequence shown here is derived from an EMBL/GenBank/DDBJ whole genome shotgun (WGS) entry which is preliminary data.</text>
</comment>
<feature type="transmembrane region" description="Helical" evidence="1">
    <location>
        <begin position="68"/>
        <end position="86"/>
    </location>
</feature>
<dbReference type="Proteomes" id="UP000663870">
    <property type="component" value="Unassembled WGS sequence"/>
</dbReference>
<reference evidence="2" key="1">
    <citation type="submission" date="2021-02" db="EMBL/GenBank/DDBJ databases">
        <authorList>
            <person name="Nowell W R."/>
        </authorList>
    </citation>
    <scope>NUCLEOTIDE SEQUENCE</scope>
</reference>
<gene>
    <name evidence="3" type="ORF">JXQ802_LOCUS37781</name>
    <name evidence="2" type="ORF">PYM288_LOCUS10131</name>
</gene>
<keyword evidence="1" id="KW-0472">Membrane</keyword>
<accession>A0A814AE71</accession>
<feature type="transmembrane region" description="Helical" evidence="1">
    <location>
        <begin position="280"/>
        <end position="303"/>
    </location>
</feature>
<dbReference type="Proteomes" id="UP000663854">
    <property type="component" value="Unassembled WGS sequence"/>
</dbReference>
<proteinExistence type="predicted"/>
<feature type="transmembrane region" description="Helical" evidence="1">
    <location>
        <begin position="249"/>
        <end position="274"/>
    </location>
</feature>
<feature type="transmembrane region" description="Helical" evidence="1">
    <location>
        <begin position="92"/>
        <end position="112"/>
    </location>
</feature>
<dbReference type="AlphaFoldDB" id="A0A814AE71"/>
<dbReference type="EMBL" id="CAJNOL010002044">
    <property type="protein sequence ID" value="CAF1454160.1"/>
    <property type="molecule type" value="Genomic_DNA"/>
</dbReference>
<evidence type="ECO:0000313" key="3">
    <source>
        <dbReference type="EMBL" id="CAF1454160.1"/>
    </source>
</evidence>
<keyword evidence="1" id="KW-0812">Transmembrane</keyword>
<evidence type="ECO:0000313" key="2">
    <source>
        <dbReference type="EMBL" id="CAF0913175.1"/>
    </source>
</evidence>
<name>A0A814AE71_9BILA</name>
<evidence type="ECO:0000313" key="4">
    <source>
        <dbReference type="Proteomes" id="UP000663854"/>
    </source>
</evidence>
<keyword evidence="1" id="KW-1133">Transmembrane helix</keyword>
<evidence type="ECO:0000313" key="5">
    <source>
        <dbReference type="Proteomes" id="UP000663870"/>
    </source>
</evidence>
<evidence type="ECO:0000256" key="1">
    <source>
        <dbReference type="SAM" id="Phobius"/>
    </source>
</evidence>
<sequence length="345" mass="39825">MKTTKEKKENDDDTNNILIFKSYSMTSDSDNDCPPLLLEDEEQDDVSISIEEVKFSLWKTFKHHIPRLLITILVDLIIPLFVYLLLQKRVKPVYALAAAGVPPFIMVIVKGIIARTFDALGFVVFISFVASAIAAIITRNPIILLLEKSLVTGMISIIFGITLIPFRCCHHRCRIRPLAYYFYQDLVPTKRKDIGLPDNIFEDVTQEPIDDQLSEMHEESLLPKLTHKEEVSQVYEWIYAHCSSFRISCYIITIIWSVGLLLEFLARFFLILIHLSIEKIFIYGHIILSLMTSLLILLTIICITRERKSTLKSIEQWKKEYLNLQQQSELISSSWINNVDSNIII</sequence>
<keyword evidence="5" id="KW-1185">Reference proteome</keyword>
<dbReference type="EMBL" id="CAJNOH010000155">
    <property type="protein sequence ID" value="CAF0913175.1"/>
    <property type="molecule type" value="Genomic_DNA"/>
</dbReference>
<feature type="transmembrane region" description="Helical" evidence="1">
    <location>
        <begin position="119"/>
        <end position="137"/>
    </location>
</feature>
<organism evidence="2 4">
    <name type="scientific">Rotaria sordida</name>
    <dbReference type="NCBI Taxonomy" id="392033"/>
    <lineage>
        <taxon>Eukaryota</taxon>
        <taxon>Metazoa</taxon>
        <taxon>Spiralia</taxon>
        <taxon>Gnathifera</taxon>
        <taxon>Rotifera</taxon>
        <taxon>Eurotatoria</taxon>
        <taxon>Bdelloidea</taxon>
        <taxon>Philodinida</taxon>
        <taxon>Philodinidae</taxon>
        <taxon>Rotaria</taxon>
    </lineage>
</organism>